<organism evidence="1 2">
    <name type="scientific">Vararia minispora EC-137</name>
    <dbReference type="NCBI Taxonomy" id="1314806"/>
    <lineage>
        <taxon>Eukaryota</taxon>
        <taxon>Fungi</taxon>
        <taxon>Dikarya</taxon>
        <taxon>Basidiomycota</taxon>
        <taxon>Agaricomycotina</taxon>
        <taxon>Agaricomycetes</taxon>
        <taxon>Russulales</taxon>
        <taxon>Lachnocladiaceae</taxon>
        <taxon>Vararia</taxon>
    </lineage>
</organism>
<name>A0ACB8QRV0_9AGAM</name>
<evidence type="ECO:0000313" key="2">
    <source>
        <dbReference type="Proteomes" id="UP000814128"/>
    </source>
</evidence>
<reference evidence="1" key="1">
    <citation type="submission" date="2021-02" db="EMBL/GenBank/DDBJ databases">
        <authorList>
            <consortium name="DOE Joint Genome Institute"/>
            <person name="Ahrendt S."/>
            <person name="Looney B.P."/>
            <person name="Miyauchi S."/>
            <person name="Morin E."/>
            <person name="Drula E."/>
            <person name="Courty P.E."/>
            <person name="Chicoki N."/>
            <person name="Fauchery L."/>
            <person name="Kohler A."/>
            <person name="Kuo A."/>
            <person name="Labutti K."/>
            <person name="Pangilinan J."/>
            <person name="Lipzen A."/>
            <person name="Riley R."/>
            <person name="Andreopoulos W."/>
            <person name="He G."/>
            <person name="Johnson J."/>
            <person name="Barry K.W."/>
            <person name="Grigoriev I.V."/>
            <person name="Nagy L."/>
            <person name="Hibbett D."/>
            <person name="Henrissat B."/>
            <person name="Matheny P.B."/>
            <person name="Labbe J."/>
            <person name="Martin F."/>
        </authorList>
    </citation>
    <scope>NUCLEOTIDE SEQUENCE</scope>
    <source>
        <strain evidence="1">EC-137</strain>
    </source>
</reference>
<gene>
    <name evidence="1" type="ORF">K488DRAFT_45928</name>
</gene>
<comment type="caution">
    <text evidence="1">The sequence shown here is derived from an EMBL/GenBank/DDBJ whole genome shotgun (WGS) entry which is preliminary data.</text>
</comment>
<evidence type="ECO:0000313" key="1">
    <source>
        <dbReference type="EMBL" id="KAI0034238.1"/>
    </source>
</evidence>
<keyword evidence="2" id="KW-1185">Reference proteome</keyword>
<reference evidence="1" key="2">
    <citation type="journal article" date="2022" name="New Phytol.">
        <title>Evolutionary transition to the ectomycorrhizal habit in the genomes of a hyperdiverse lineage of mushroom-forming fungi.</title>
        <authorList>
            <person name="Looney B."/>
            <person name="Miyauchi S."/>
            <person name="Morin E."/>
            <person name="Drula E."/>
            <person name="Courty P.E."/>
            <person name="Kohler A."/>
            <person name="Kuo A."/>
            <person name="LaButti K."/>
            <person name="Pangilinan J."/>
            <person name="Lipzen A."/>
            <person name="Riley R."/>
            <person name="Andreopoulos W."/>
            <person name="He G."/>
            <person name="Johnson J."/>
            <person name="Nolan M."/>
            <person name="Tritt A."/>
            <person name="Barry K.W."/>
            <person name="Grigoriev I.V."/>
            <person name="Nagy L.G."/>
            <person name="Hibbett D."/>
            <person name="Henrissat B."/>
            <person name="Matheny P.B."/>
            <person name="Labbe J."/>
            <person name="Martin F.M."/>
        </authorList>
    </citation>
    <scope>NUCLEOTIDE SEQUENCE</scope>
    <source>
        <strain evidence="1">EC-137</strain>
    </source>
</reference>
<dbReference type="Proteomes" id="UP000814128">
    <property type="component" value="Unassembled WGS sequence"/>
</dbReference>
<protein>
    <submittedName>
        <fullName evidence="1">AAA domain-containing protein</fullName>
    </submittedName>
</protein>
<accession>A0ACB8QRV0</accession>
<sequence>FKIITPYDPQRTLIENKLKMTNGELPWEDTVFNVDAFQGNEEDYIIISVVRTRGLGFLSSLRRVNVMLTRCKRGMFICSNRAFLESKGAECLVGEMAKEFAEQAWVSIESIVAGNL</sequence>
<feature type="non-terminal residue" evidence="1">
    <location>
        <position position="1"/>
    </location>
</feature>
<dbReference type="EMBL" id="MU273504">
    <property type="protein sequence ID" value="KAI0034238.1"/>
    <property type="molecule type" value="Genomic_DNA"/>
</dbReference>
<proteinExistence type="predicted"/>